<feature type="transmembrane region" description="Helical" evidence="1">
    <location>
        <begin position="34"/>
        <end position="51"/>
    </location>
</feature>
<dbReference type="AlphaFoldDB" id="A0A2I6SS09"/>
<keyword evidence="1" id="KW-1133">Transmembrane helix</keyword>
<accession>A0A2I6SS09</accession>
<protein>
    <submittedName>
        <fullName evidence="2">Uncharacterized protein</fullName>
    </submittedName>
</protein>
<geneLocation type="mitochondrion" evidence="2"/>
<keyword evidence="1" id="KW-0812">Transmembrane</keyword>
<reference evidence="2" key="1">
    <citation type="submission" date="2017-07" db="EMBL/GenBank/DDBJ databases">
        <title>Mitochondrial genome of Vannella croatica (Amoebozoa, Discosea, Vannellida).</title>
        <authorList>
            <person name="Natalya B."/>
            <person name="Elena N."/>
            <person name="Olja M."/>
            <person name="Anna G."/>
            <person name="Oksana K."/>
            <person name="Alexander K."/>
            <person name="Alexey M."/>
            <person name="Dmitrii P."/>
            <person name="Alexey S."/>
        </authorList>
    </citation>
    <scope>NUCLEOTIDE SEQUENCE</scope>
</reference>
<organism evidence="2">
    <name type="scientific">Vannella croatica</name>
    <dbReference type="NCBI Taxonomy" id="1778588"/>
    <lineage>
        <taxon>Eukaryota</taxon>
        <taxon>Amoebozoa</taxon>
        <taxon>Discosea</taxon>
        <taxon>Flabellinia</taxon>
        <taxon>Vannellidae</taxon>
        <taxon>Vannella</taxon>
    </lineage>
</organism>
<dbReference type="EMBL" id="MF508648">
    <property type="protein sequence ID" value="AUO29195.1"/>
    <property type="molecule type" value="Genomic_DNA"/>
</dbReference>
<name>A0A2I6SS09_9EUKA</name>
<evidence type="ECO:0000256" key="1">
    <source>
        <dbReference type="SAM" id="Phobius"/>
    </source>
</evidence>
<gene>
    <name evidence="2" type="primary">ORF12</name>
</gene>
<feature type="transmembrane region" description="Helical" evidence="1">
    <location>
        <begin position="5"/>
        <end position="28"/>
    </location>
</feature>
<keyword evidence="1" id="KW-0472">Membrane</keyword>
<sequence>MLGALLFVGSLLIFIPISFLVLFCYTLFDFNFSLLFFFIIKIKSYIILSFLTKSWSLTINEWFLQCFERNNILETLFNKKEWFDLLVQQNPIKKNEFILQNKFTSEKLIKNNFFFFFEFSNNEDFRNQTIEKVKQYLEEDKKLNLHTNKNSFYYCFFNSPSIKNKFVNDFFFFKNFQTEMFQKDILQISELQLKLKKDYEFFKFFYKTNQSQFTLPKMYISSSYRMYFINDIIKEGINNLVMECQNTLTYYASISKKWIMKLVE</sequence>
<proteinExistence type="predicted"/>
<evidence type="ECO:0000313" key="2">
    <source>
        <dbReference type="EMBL" id="AUO29195.1"/>
    </source>
</evidence>
<keyword evidence="2" id="KW-0496">Mitochondrion</keyword>